<dbReference type="WormBase" id="R12E2.8">
    <property type="protein sequence ID" value="CE34360"/>
    <property type="gene ID" value="WBGene00020034"/>
</dbReference>
<dbReference type="InterPro" id="IPR055284">
    <property type="entry name" value="Galaxin-like"/>
</dbReference>
<evidence type="ECO:0000313" key="3">
    <source>
        <dbReference type="EMBL" id="CCD65175.1"/>
    </source>
</evidence>
<protein>
    <submittedName>
        <fullName evidence="3">Galaxin-like</fullName>
    </submittedName>
</protein>
<name>O61785_CAEEL</name>
<reference evidence="3 4" key="1">
    <citation type="journal article" date="1998" name="Science">
        <title>Genome sequence of the nematode C. elegans: a platform for investigating biology.</title>
        <authorList>
            <consortium name="The C. elegans sequencing consortium"/>
            <person name="Sulson J.E."/>
            <person name="Waterston R."/>
        </authorList>
    </citation>
    <scope>NUCLEOTIDE SEQUENCE [LARGE SCALE GENOMIC DNA]</scope>
    <source>
        <strain evidence="3 4">Bristol N2</strain>
    </source>
</reference>
<evidence type="ECO:0000313" key="4">
    <source>
        <dbReference type="Proteomes" id="UP000001940"/>
    </source>
</evidence>
<dbReference type="KEGG" id="cel:CELE_R12E2.8"/>
<dbReference type="eggNOG" id="ENOG502S8XZ">
    <property type="taxonomic scope" value="Eukaryota"/>
</dbReference>
<dbReference type="AlphaFoldDB" id="O61785"/>
<dbReference type="PANTHER" id="PTHR34490:SF1">
    <property type="entry name" value="GALAXIN-LIKE"/>
    <property type="match status" value="1"/>
</dbReference>
<dbReference type="RefSeq" id="NP_491312.2">
    <property type="nucleotide sequence ID" value="NM_058911.2"/>
</dbReference>
<keyword evidence="1" id="KW-0732">Signal</keyword>
<dbReference type="GeneID" id="172003"/>
<feature type="signal peptide" evidence="1">
    <location>
        <begin position="1"/>
        <end position="19"/>
    </location>
</feature>
<evidence type="ECO:0000313" key="5">
    <source>
        <dbReference type="WormBase" id="R12E2.8"/>
    </source>
</evidence>
<dbReference type="Proteomes" id="UP000001940">
    <property type="component" value="Chromosome I"/>
</dbReference>
<dbReference type="UCSC" id="R12E2.8">
    <property type="organism name" value="c. elegans"/>
</dbReference>
<dbReference type="InParanoid" id="O61785"/>
<dbReference type="PIR" id="T33089">
    <property type="entry name" value="T33089"/>
</dbReference>
<dbReference type="Bgee" id="WBGene00020034">
    <property type="expression patterns" value="Expressed in pharyngeal muscle cell (C elegans) and 3 other cell types or tissues"/>
</dbReference>
<proteinExistence type="predicted"/>
<feature type="chain" id="PRO_5004159269" evidence="1">
    <location>
        <begin position="20"/>
        <end position="241"/>
    </location>
</feature>
<dbReference type="OrthoDB" id="5989849at2759"/>
<feature type="domain" description="Galaxin-like repeats" evidence="2">
    <location>
        <begin position="55"/>
        <end position="192"/>
    </location>
</feature>
<dbReference type="HOGENOM" id="CLU_1241067_0_0_1"/>
<dbReference type="InterPro" id="IPR056601">
    <property type="entry name" value="Galaxin_dom"/>
</dbReference>
<keyword evidence="4" id="KW-1185">Reference proteome</keyword>
<dbReference type="PaxDb" id="6239-R12E2.8"/>
<accession>O61785</accession>
<evidence type="ECO:0000259" key="2">
    <source>
        <dbReference type="Pfam" id="PF24748"/>
    </source>
</evidence>
<sequence>MTISCYFLTGFIILSLVFSSVAPISKTEFRLCCQVGTKSENCTSYSEHRDLIGVACCGSHVYNTSSQLCCDENVHNRDRGGVMAHSCCDTQPLRLDQTCCGGVIHNIIGGDCCGKDVYFQKDTTFLCCDRTLSVKSTPDDICCGNATYDGGVQQICCGNSVFDSTEFNSCCQLNNGTSSRPYHSSTHVCCDGPLEKASTVRACCYLRRENGKFIDTQYDKTKQCCKYPYDKIYSMGKNKNC</sequence>
<dbReference type="PANTHER" id="PTHR34490">
    <property type="entry name" value="PROTEIN CBG12054-RELATED"/>
    <property type="match status" value="1"/>
</dbReference>
<dbReference type="OMA" id="LEFRICC"/>
<dbReference type="CTD" id="172003"/>
<dbReference type="AGR" id="WB:WBGene00020034"/>
<dbReference type="EMBL" id="BX284601">
    <property type="protein sequence ID" value="CCD65175.1"/>
    <property type="molecule type" value="Genomic_DNA"/>
</dbReference>
<organism evidence="3 4">
    <name type="scientific">Caenorhabditis elegans</name>
    <dbReference type="NCBI Taxonomy" id="6239"/>
    <lineage>
        <taxon>Eukaryota</taxon>
        <taxon>Metazoa</taxon>
        <taxon>Ecdysozoa</taxon>
        <taxon>Nematoda</taxon>
        <taxon>Chromadorea</taxon>
        <taxon>Rhabditida</taxon>
        <taxon>Rhabditina</taxon>
        <taxon>Rhabditomorpha</taxon>
        <taxon>Rhabditoidea</taxon>
        <taxon>Rhabditidae</taxon>
        <taxon>Peloderinae</taxon>
        <taxon>Caenorhabditis</taxon>
    </lineage>
</organism>
<gene>
    <name evidence="3" type="ORF">CELE_R12E2.8</name>
    <name evidence="3 5" type="ORF">R12E2.8</name>
</gene>
<dbReference type="Pfam" id="PF24748">
    <property type="entry name" value="Galaxin_repeat"/>
    <property type="match status" value="1"/>
</dbReference>
<evidence type="ECO:0000256" key="1">
    <source>
        <dbReference type="SAM" id="SignalP"/>
    </source>
</evidence>
<dbReference type="PhylomeDB" id="O61785"/>